<dbReference type="AlphaFoldDB" id="A0A5B7CQH9"/>
<evidence type="ECO:0000313" key="2">
    <source>
        <dbReference type="Proteomes" id="UP000324222"/>
    </source>
</evidence>
<dbReference type="Proteomes" id="UP000324222">
    <property type="component" value="Unassembled WGS sequence"/>
</dbReference>
<protein>
    <submittedName>
        <fullName evidence="1">Uncharacterized protein</fullName>
    </submittedName>
</protein>
<gene>
    <name evidence="1" type="ORF">E2C01_004112</name>
</gene>
<organism evidence="1 2">
    <name type="scientific">Portunus trituberculatus</name>
    <name type="common">Swimming crab</name>
    <name type="synonym">Neptunus trituberculatus</name>
    <dbReference type="NCBI Taxonomy" id="210409"/>
    <lineage>
        <taxon>Eukaryota</taxon>
        <taxon>Metazoa</taxon>
        <taxon>Ecdysozoa</taxon>
        <taxon>Arthropoda</taxon>
        <taxon>Crustacea</taxon>
        <taxon>Multicrustacea</taxon>
        <taxon>Malacostraca</taxon>
        <taxon>Eumalacostraca</taxon>
        <taxon>Eucarida</taxon>
        <taxon>Decapoda</taxon>
        <taxon>Pleocyemata</taxon>
        <taxon>Brachyura</taxon>
        <taxon>Eubrachyura</taxon>
        <taxon>Portunoidea</taxon>
        <taxon>Portunidae</taxon>
        <taxon>Portuninae</taxon>
        <taxon>Portunus</taxon>
    </lineage>
</organism>
<comment type="caution">
    <text evidence="1">The sequence shown here is derived from an EMBL/GenBank/DDBJ whole genome shotgun (WGS) entry which is preliminary data.</text>
</comment>
<proteinExistence type="predicted"/>
<sequence>MSYAEYKEGYRADTTLPLRNMNSTQTQMTSIPEVFKAYHHFTMPQNTRMGRAKVGQGVGEGVI</sequence>
<evidence type="ECO:0000313" key="1">
    <source>
        <dbReference type="EMBL" id="MPC11445.1"/>
    </source>
</evidence>
<name>A0A5B7CQH9_PORTR</name>
<dbReference type="EMBL" id="VSRR010000163">
    <property type="protein sequence ID" value="MPC11445.1"/>
    <property type="molecule type" value="Genomic_DNA"/>
</dbReference>
<keyword evidence="2" id="KW-1185">Reference proteome</keyword>
<reference evidence="1 2" key="1">
    <citation type="submission" date="2019-05" db="EMBL/GenBank/DDBJ databases">
        <title>Another draft genome of Portunus trituberculatus and its Hox gene families provides insights of decapod evolution.</title>
        <authorList>
            <person name="Jeong J.-H."/>
            <person name="Song I."/>
            <person name="Kim S."/>
            <person name="Choi T."/>
            <person name="Kim D."/>
            <person name="Ryu S."/>
            <person name="Kim W."/>
        </authorList>
    </citation>
    <scope>NUCLEOTIDE SEQUENCE [LARGE SCALE GENOMIC DNA]</scope>
    <source>
        <tissue evidence="1">Muscle</tissue>
    </source>
</reference>
<accession>A0A5B7CQH9</accession>